<accession>S0FYA3</accession>
<dbReference type="GO" id="GO:0003677">
    <property type="term" value="F:DNA binding"/>
    <property type="evidence" value="ECO:0007669"/>
    <property type="project" value="UniProtKB-KW"/>
</dbReference>
<dbReference type="Gene3D" id="3.40.190.290">
    <property type="match status" value="1"/>
</dbReference>
<dbReference type="Gene3D" id="1.10.10.10">
    <property type="entry name" value="Winged helix-like DNA-binding domain superfamily/Winged helix DNA-binding domain"/>
    <property type="match status" value="1"/>
</dbReference>
<organism evidence="6 7">
    <name type="scientific">Desulfotignum phosphitoxidans DSM 13687</name>
    <dbReference type="NCBI Taxonomy" id="1286635"/>
    <lineage>
        <taxon>Bacteria</taxon>
        <taxon>Pseudomonadati</taxon>
        <taxon>Thermodesulfobacteriota</taxon>
        <taxon>Desulfobacteria</taxon>
        <taxon>Desulfobacterales</taxon>
        <taxon>Desulfobacteraceae</taxon>
        <taxon>Desulfotignum</taxon>
    </lineage>
</organism>
<dbReference type="InterPro" id="IPR050950">
    <property type="entry name" value="HTH-type_LysR_regulators"/>
</dbReference>
<dbReference type="InterPro" id="IPR036388">
    <property type="entry name" value="WH-like_DNA-bd_sf"/>
</dbReference>
<dbReference type="PANTHER" id="PTHR30419">
    <property type="entry name" value="HTH-TYPE TRANSCRIPTIONAL REGULATOR YBHD"/>
    <property type="match status" value="1"/>
</dbReference>
<evidence type="ECO:0000256" key="3">
    <source>
        <dbReference type="ARBA" id="ARBA00023125"/>
    </source>
</evidence>
<dbReference type="AlphaFoldDB" id="S0FYA3"/>
<keyword evidence="4" id="KW-0804">Transcription</keyword>
<dbReference type="Pfam" id="PF00126">
    <property type="entry name" value="HTH_1"/>
    <property type="match status" value="1"/>
</dbReference>
<proteinExistence type="inferred from homology"/>
<evidence type="ECO:0000313" key="7">
    <source>
        <dbReference type="Proteomes" id="UP000014216"/>
    </source>
</evidence>
<evidence type="ECO:0000259" key="5">
    <source>
        <dbReference type="PROSITE" id="PS50931"/>
    </source>
</evidence>
<dbReference type="PANTHER" id="PTHR30419:SF28">
    <property type="entry name" value="HTH-TYPE TRANSCRIPTIONAL REGULATOR BSDA"/>
    <property type="match status" value="1"/>
</dbReference>
<keyword evidence="7" id="KW-1185">Reference proteome</keyword>
<name>S0FYA3_9BACT</name>
<protein>
    <submittedName>
        <fullName evidence="6">HTH-type transcriptional regulator, LysR family</fullName>
    </submittedName>
</protein>
<dbReference type="RefSeq" id="WP_006965395.1">
    <property type="nucleotide sequence ID" value="NZ_APJX01000003.1"/>
</dbReference>
<dbReference type="EMBL" id="APJX01000003">
    <property type="protein sequence ID" value="EMS80058.1"/>
    <property type="molecule type" value="Genomic_DNA"/>
</dbReference>
<dbReference type="GO" id="GO:0005829">
    <property type="term" value="C:cytosol"/>
    <property type="evidence" value="ECO:0007669"/>
    <property type="project" value="TreeGrafter"/>
</dbReference>
<dbReference type="SUPFAM" id="SSF46785">
    <property type="entry name" value="Winged helix' DNA-binding domain"/>
    <property type="match status" value="1"/>
</dbReference>
<comment type="caution">
    <text evidence="6">The sequence shown here is derived from an EMBL/GenBank/DDBJ whole genome shotgun (WGS) entry which is preliminary data.</text>
</comment>
<evidence type="ECO:0000256" key="4">
    <source>
        <dbReference type="ARBA" id="ARBA00023163"/>
    </source>
</evidence>
<evidence type="ECO:0000256" key="2">
    <source>
        <dbReference type="ARBA" id="ARBA00023015"/>
    </source>
</evidence>
<dbReference type="InterPro" id="IPR000847">
    <property type="entry name" value="LysR_HTH_N"/>
</dbReference>
<keyword evidence="2" id="KW-0805">Transcription regulation</keyword>
<dbReference type="InterPro" id="IPR036390">
    <property type="entry name" value="WH_DNA-bd_sf"/>
</dbReference>
<dbReference type="GO" id="GO:0003700">
    <property type="term" value="F:DNA-binding transcription factor activity"/>
    <property type="evidence" value="ECO:0007669"/>
    <property type="project" value="InterPro"/>
</dbReference>
<evidence type="ECO:0000313" key="6">
    <source>
        <dbReference type="EMBL" id="EMS80058.1"/>
    </source>
</evidence>
<feature type="domain" description="HTH lysR-type" evidence="5">
    <location>
        <begin position="2"/>
        <end position="59"/>
    </location>
</feature>
<dbReference type="OrthoDB" id="9775392at2"/>
<dbReference type="SUPFAM" id="SSF53850">
    <property type="entry name" value="Periplasmic binding protein-like II"/>
    <property type="match status" value="1"/>
</dbReference>
<dbReference type="InterPro" id="IPR005119">
    <property type="entry name" value="LysR_subst-bd"/>
</dbReference>
<gene>
    <name evidence="6" type="ORF">Dpo_3c02010</name>
</gene>
<reference evidence="6 7" key="1">
    <citation type="journal article" date="2013" name="Genome Announc.">
        <title>Draft Genome Sequence of Desulfotignum phosphitoxidans DSM 13687 Strain FiPS-3.</title>
        <authorList>
            <person name="Poehlein A."/>
            <person name="Daniel R."/>
            <person name="Simeonova D.D."/>
        </authorList>
    </citation>
    <scope>NUCLEOTIDE SEQUENCE [LARGE SCALE GENOMIC DNA]</scope>
    <source>
        <strain evidence="6 7">DSM 13687</strain>
    </source>
</reference>
<keyword evidence="3" id="KW-0238">DNA-binding</keyword>
<comment type="similarity">
    <text evidence="1">Belongs to the LysR transcriptional regulatory family.</text>
</comment>
<dbReference type="CDD" id="cd05466">
    <property type="entry name" value="PBP2_LTTR_substrate"/>
    <property type="match status" value="1"/>
</dbReference>
<dbReference type="Proteomes" id="UP000014216">
    <property type="component" value="Unassembled WGS sequence"/>
</dbReference>
<dbReference type="PROSITE" id="PS50931">
    <property type="entry name" value="HTH_LYSR"/>
    <property type="match status" value="1"/>
</dbReference>
<dbReference type="PRINTS" id="PR00039">
    <property type="entry name" value="HTHLYSR"/>
</dbReference>
<evidence type="ECO:0000256" key="1">
    <source>
        <dbReference type="ARBA" id="ARBA00009437"/>
    </source>
</evidence>
<dbReference type="Pfam" id="PF03466">
    <property type="entry name" value="LysR_substrate"/>
    <property type="match status" value="1"/>
</dbReference>
<sequence length="319" mass="36476">MVNLNQLRAFYYVAKHDSYTVAAQKLFITQPAVTAQIKLFENFYGIKLFNRKGRALFLSHIGKLLFEKAEKIFALENEIEEMLAQMKEMNQGLLAIGCTKAYAKHIMPSIISAFHRTYPNIRIILEEGSSMAMINSLRDFENEIIVVAQMDIKDSRIQFIPFSQEEIVLIMAVDHPLSKKKEVTFNDIKNEPIILKGTGSGTRKKIVDLYRNNDMVPIVFMESNNTEFIINLVEKGEGISFLVKPSIEQKVYEKKIVMHRLKDNRLFLDVSLGFSKNNPLSPAASAFYEVIKRTFTEEFSQNKIGSIMAKILAGKFVKD</sequence>